<evidence type="ECO:0000313" key="7">
    <source>
        <dbReference type="EMBL" id="PPQ77811.1"/>
    </source>
</evidence>
<dbReference type="EMBL" id="NHYD01003433">
    <property type="protein sequence ID" value="PPQ77811.1"/>
    <property type="molecule type" value="Genomic_DNA"/>
</dbReference>
<dbReference type="GO" id="GO:0005199">
    <property type="term" value="F:structural constituent of cell wall"/>
    <property type="evidence" value="ECO:0007669"/>
    <property type="project" value="InterPro"/>
</dbReference>
<keyword evidence="6" id="KW-0732">Signal</keyword>
<accession>A0A409WH51</accession>
<evidence type="ECO:0000313" key="8">
    <source>
        <dbReference type="Proteomes" id="UP000283269"/>
    </source>
</evidence>
<evidence type="ECO:0000256" key="6">
    <source>
        <dbReference type="RuleBase" id="RU365009"/>
    </source>
</evidence>
<dbReference type="STRING" id="93625.A0A409WH51"/>
<gene>
    <name evidence="7" type="ORF">CVT25_015305</name>
</gene>
<keyword evidence="3 6" id="KW-0134">Cell wall</keyword>
<dbReference type="OrthoDB" id="4225815at2759"/>
<proteinExistence type="inferred from homology"/>
<evidence type="ECO:0000256" key="2">
    <source>
        <dbReference type="ARBA" id="ARBA00010446"/>
    </source>
</evidence>
<dbReference type="AlphaFoldDB" id="A0A409WH51"/>
<evidence type="ECO:0000256" key="1">
    <source>
        <dbReference type="ARBA" id="ARBA00004191"/>
    </source>
</evidence>
<keyword evidence="8" id="KW-1185">Reference proteome</keyword>
<evidence type="ECO:0000256" key="3">
    <source>
        <dbReference type="ARBA" id="ARBA00022512"/>
    </source>
</evidence>
<dbReference type="InterPro" id="IPR001338">
    <property type="entry name" value="Class_I_Hydrophobin"/>
</dbReference>
<sequence>MFSKVALFTAASMAVFVAAGTTQNSCNTGDIQCCNQMYSAQSAQGNWLATLVGVVVGPLTGQIGANCSPISAIGAGGNSCTEQPVCCTSNHYNGLVNVGCTPVNVNA</sequence>
<comment type="caution">
    <text evidence="7">The sequence shown here is derived from an EMBL/GenBank/DDBJ whole genome shotgun (WGS) entry which is preliminary data.</text>
</comment>
<dbReference type="GO" id="GO:0009277">
    <property type="term" value="C:fungal-type cell wall"/>
    <property type="evidence" value="ECO:0007669"/>
    <property type="project" value="InterPro"/>
</dbReference>
<evidence type="ECO:0000256" key="5">
    <source>
        <dbReference type="ARBA" id="ARBA00023157"/>
    </source>
</evidence>
<feature type="chain" id="PRO_5018816490" description="Hydrophobin" evidence="6">
    <location>
        <begin position="20"/>
        <end position="107"/>
    </location>
</feature>
<comment type="subcellular location">
    <subcellularLocation>
        <location evidence="1 6">Secreted</location>
        <location evidence="1 6">Cell wall</location>
    </subcellularLocation>
</comment>
<keyword evidence="4 6" id="KW-0964">Secreted</keyword>
<protein>
    <recommendedName>
        <fullName evidence="6">Hydrophobin</fullName>
    </recommendedName>
</protein>
<dbReference type="Pfam" id="PF01185">
    <property type="entry name" value="Hydrophobin"/>
    <property type="match status" value="1"/>
</dbReference>
<dbReference type="InParanoid" id="A0A409WH51"/>
<name>A0A409WH51_PSICY</name>
<organism evidence="7 8">
    <name type="scientific">Psilocybe cyanescens</name>
    <dbReference type="NCBI Taxonomy" id="93625"/>
    <lineage>
        <taxon>Eukaryota</taxon>
        <taxon>Fungi</taxon>
        <taxon>Dikarya</taxon>
        <taxon>Basidiomycota</taxon>
        <taxon>Agaricomycotina</taxon>
        <taxon>Agaricomycetes</taxon>
        <taxon>Agaricomycetidae</taxon>
        <taxon>Agaricales</taxon>
        <taxon>Agaricineae</taxon>
        <taxon>Strophariaceae</taxon>
        <taxon>Psilocybe</taxon>
    </lineage>
</organism>
<comment type="similarity">
    <text evidence="2 6">Belongs to the fungal hydrophobin family.</text>
</comment>
<dbReference type="CDD" id="cd23507">
    <property type="entry name" value="hydrophobin_I"/>
    <property type="match status" value="1"/>
</dbReference>
<reference evidence="7 8" key="1">
    <citation type="journal article" date="2018" name="Evol. Lett.">
        <title>Horizontal gene cluster transfer increased hallucinogenic mushroom diversity.</title>
        <authorList>
            <person name="Reynolds H.T."/>
            <person name="Vijayakumar V."/>
            <person name="Gluck-Thaler E."/>
            <person name="Korotkin H.B."/>
            <person name="Matheny P.B."/>
            <person name="Slot J.C."/>
        </authorList>
    </citation>
    <scope>NUCLEOTIDE SEQUENCE [LARGE SCALE GENOMIC DNA]</scope>
    <source>
        <strain evidence="7 8">2631</strain>
    </source>
</reference>
<feature type="signal peptide" evidence="6">
    <location>
        <begin position="1"/>
        <end position="19"/>
    </location>
</feature>
<dbReference type="Proteomes" id="UP000283269">
    <property type="component" value="Unassembled WGS sequence"/>
</dbReference>
<keyword evidence="5 6" id="KW-1015">Disulfide bond</keyword>
<dbReference type="SMART" id="SM00075">
    <property type="entry name" value="HYDRO"/>
    <property type="match status" value="1"/>
</dbReference>
<evidence type="ECO:0000256" key="4">
    <source>
        <dbReference type="ARBA" id="ARBA00022525"/>
    </source>
</evidence>